<evidence type="ECO:0000313" key="1">
    <source>
        <dbReference type="EnsemblMetazoa" id="tetur35g00360.1"/>
    </source>
</evidence>
<dbReference type="AlphaFoldDB" id="T1L362"/>
<organism evidence="1 2">
    <name type="scientific">Tetranychus urticae</name>
    <name type="common">Two-spotted spider mite</name>
    <dbReference type="NCBI Taxonomy" id="32264"/>
    <lineage>
        <taxon>Eukaryota</taxon>
        <taxon>Metazoa</taxon>
        <taxon>Ecdysozoa</taxon>
        <taxon>Arthropoda</taxon>
        <taxon>Chelicerata</taxon>
        <taxon>Arachnida</taxon>
        <taxon>Acari</taxon>
        <taxon>Acariformes</taxon>
        <taxon>Trombidiformes</taxon>
        <taxon>Prostigmata</taxon>
        <taxon>Eleutherengona</taxon>
        <taxon>Raphignathae</taxon>
        <taxon>Tetranychoidea</taxon>
        <taxon>Tetranychidae</taxon>
        <taxon>Tetranychus</taxon>
    </lineage>
</organism>
<name>T1L362_TETUR</name>
<reference evidence="1" key="2">
    <citation type="submission" date="2015-06" db="UniProtKB">
        <authorList>
            <consortium name="EnsemblMetazoa"/>
        </authorList>
    </citation>
    <scope>IDENTIFICATION</scope>
</reference>
<sequence>MKLQSLFDYIGQELVCRGYVSRARETMAIPACIKHMTKELSFLIKSLV</sequence>
<evidence type="ECO:0000313" key="2">
    <source>
        <dbReference type="Proteomes" id="UP000015104"/>
    </source>
</evidence>
<dbReference type="EnsemblMetazoa" id="tetur35g00360.1">
    <property type="protein sequence ID" value="tetur35g00360.1"/>
    <property type="gene ID" value="tetur35g00360"/>
</dbReference>
<reference evidence="2" key="1">
    <citation type="submission" date="2011-08" db="EMBL/GenBank/DDBJ databases">
        <authorList>
            <person name="Rombauts S."/>
        </authorList>
    </citation>
    <scope>NUCLEOTIDE SEQUENCE</scope>
    <source>
        <strain evidence="2">London</strain>
    </source>
</reference>
<accession>T1L362</accession>
<protein>
    <submittedName>
        <fullName evidence="1">Uncharacterized protein</fullName>
    </submittedName>
</protein>
<dbReference type="Proteomes" id="UP000015104">
    <property type="component" value="Unassembled WGS sequence"/>
</dbReference>
<dbReference type="HOGENOM" id="CLU_3160602_0_0_1"/>
<keyword evidence="2" id="KW-1185">Reference proteome</keyword>
<proteinExistence type="predicted"/>
<dbReference type="EMBL" id="CAEY01001012">
    <property type="status" value="NOT_ANNOTATED_CDS"/>
    <property type="molecule type" value="Genomic_DNA"/>
</dbReference>